<feature type="non-terminal residue" evidence="1">
    <location>
        <position position="58"/>
    </location>
</feature>
<proteinExistence type="predicted"/>
<organism evidence="1 2">
    <name type="scientific">Microctonus hyperodae</name>
    <name type="common">Parasitoid wasp</name>
    <dbReference type="NCBI Taxonomy" id="165561"/>
    <lineage>
        <taxon>Eukaryota</taxon>
        <taxon>Metazoa</taxon>
        <taxon>Ecdysozoa</taxon>
        <taxon>Arthropoda</taxon>
        <taxon>Hexapoda</taxon>
        <taxon>Insecta</taxon>
        <taxon>Pterygota</taxon>
        <taxon>Neoptera</taxon>
        <taxon>Endopterygota</taxon>
        <taxon>Hymenoptera</taxon>
        <taxon>Apocrita</taxon>
        <taxon>Ichneumonoidea</taxon>
        <taxon>Braconidae</taxon>
        <taxon>Euphorinae</taxon>
        <taxon>Microctonus</taxon>
    </lineage>
</organism>
<evidence type="ECO:0000313" key="1">
    <source>
        <dbReference type="EMBL" id="KAK0162107.1"/>
    </source>
</evidence>
<dbReference type="AlphaFoldDB" id="A0AA39F380"/>
<gene>
    <name evidence="1" type="ORF">PV327_008471</name>
</gene>
<comment type="caution">
    <text evidence="1">The sequence shown here is derived from an EMBL/GenBank/DDBJ whole genome shotgun (WGS) entry which is preliminary data.</text>
</comment>
<reference evidence="1" key="1">
    <citation type="journal article" date="2023" name="bioRxiv">
        <title>Scaffold-level genome assemblies of two parasitoid biocontrol wasps reveal the parthenogenesis mechanism and an associated novel virus.</title>
        <authorList>
            <person name="Inwood S."/>
            <person name="Skelly J."/>
            <person name="Guhlin J."/>
            <person name="Harrop T."/>
            <person name="Goldson S."/>
            <person name="Dearden P."/>
        </authorList>
    </citation>
    <scope>NUCLEOTIDE SEQUENCE</scope>
    <source>
        <strain evidence="1">Lincoln</strain>
        <tissue evidence="1">Whole body</tissue>
    </source>
</reference>
<accession>A0AA39F380</accession>
<dbReference type="EMBL" id="JAQQBR010001834">
    <property type="protein sequence ID" value="KAK0162107.1"/>
    <property type="molecule type" value="Genomic_DNA"/>
</dbReference>
<dbReference type="Proteomes" id="UP001168972">
    <property type="component" value="Unassembled WGS sequence"/>
</dbReference>
<protein>
    <submittedName>
        <fullName evidence="1">Uncharacterized protein</fullName>
    </submittedName>
</protein>
<sequence>MPYGRLILANDEKGLLGKQMPDSLHSFLLARSHHHYHYYYHHHHHLYRKFTDARGMRE</sequence>
<name>A0AA39F380_MICHY</name>
<reference evidence="1" key="2">
    <citation type="submission" date="2023-03" db="EMBL/GenBank/DDBJ databases">
        <authorList>
            <person name="Inwood S.N."/>
            <person name="Skelly J.G."/>
            <person name="Guhlin J."/>
            <person name="Harrop T.W.R."/>
            <person name="Goldson S.G."/>
            <person name="Dearden P.K."/>
        </authorList>
    </citation>
    <scope>NUCLEOTIDE SEQUENCE</scope>
    <source>
        <strain evidence="1">Lincoln</strain>
        <tissue evidence="1">Whole body</tissue>
    </source>
</reference>
<keyword evidence="2" id="KW-1185">Reference proteome</keyword>
<evidence type="ECO:0000313" key="2">
    <source>
        <dbReference type="Proteomes" id="UP001168972"/>
    </source>
</evidence>